<dbReference type="InterPro" id="IPR036259">
    <property type="entry name" value="MFS_trans_sf"/>
</dbReference>
<evidence type="ECO:0000256" key="5">
    <source>
        <dbReference type="ARBA" id="ARBA00023136"/>
    </source>
</evidence>
<feature type="transmembrane region" description="Helical" evidence="6">
    <location>
        <begin position="300"/>
        <end position="320"/>
    </location>
</feature>
<dbReference type="PANTHER" id="PTHR23513">
    <property type="entry name" value="INTEGRAL MEMBRANE EFFLUX PROTEIN-RELATED"/>
    <property type="match status" value="1"/>
</dbReference>
<feature type="transmembrane region" description="Helical" evidence="6">
    <location>
        <begin position="268"/>
        <end position="288"/>
    </location>
</feature>
<dbReference type="PANTHER" id="PTHR23513:SF6">
    <property type="entry name" value="MAJOR FACILITATOR SUPERFAMILY ASSOCIATED DOMAIN-CONTAINING PROTEIN"/>
    <property type="match status" value="1"/>
</dbReference>
<keyword evidence="8" id="KW-1185">Reference proteome</keyword>
<evidence type="ECO:0000256" key="1">
    <source>
        <dbReference type="ARBA" id="ARBA00004651"/>
    </source>
</evidence>
<evidence type="ECO:0000313" key="8">
    <source>
        <dbReference type="Proteomes" id="UP001596972"/>
    </source>
</evidence>
<evidence type="ECO:0000256" key="4">
    <source>
        <dbReference type="ARBA" id="ARBA00022989"/>
    </source>
</evidence>
<keyword evidence="5 6" id="KW-0472">Membrane</keyword>
<evidence type="ECO:0000256" key="6">
    <source>
        <dbReference type="SAM" id="Phobius"/>
    </source>
</evidence>
<dbReference type="EMBL" id="JBHTJA010000017">
    <property type="protein sequence ID" value="MFD0901111.1"/>
    <property type="molecule type" value="Genomic_DNA"/>
</dbReference>
<protein>
    <submittedName>
        <fullName evidence="7">MFS transporter</fullName>
    </submittedName>
</protein>
<comment type="subcellular location">
    <subcellularLocation>
        <location evidence="1">Cell membrane</location>
        <topology evidence="1">Multi-pass membrane protein</topology>
    </subcellularLocation>
</comment>
<feature type="transmembrane region" description="Helical" evidence="6">
    <location>
        <begin position="184"/>
        <end position="202"/>
    </location>
</feature>
<keyword evidence="2" id="KW-1003">Cell membrane</keyword>
<sequence>MSRAGETDGHRSRRTSGRHAEAALPRNFSRLWLGSAASHLGRMNAAIALPLLALSLTHSAVFAGWVAAAGTFPSLLLYLPAGVLVDRLDRRSVMIACQSARFAIALVLVIGLLTMADPAPLLLGAAAADGTLASLYNLAEATLIRRIVPVDALPDAMARNEARSHIALLLGRPLGGFLYGCNRSYPFIVDALTSLFSVFMILKIQRGDTESPRTADKEARESNLRDCARQLIRDPFLRMLLIVCSATNFAFQIIFLMLIVQAERTFESSAVIGLLFTASGLGGTLGAVAAPRLVRKRRKFLAIFVCVWGWAAAIAAVWVFDHPIAGFAAWGVISLLGAHVNVALTVHLATHVPDAMLARVTGINNFVTGSAVPLGASFSGYLLSMVSTPRSASATVLALTLCVALGVSVYGLHRRKTQLKRRVRPLLLRMYLVPHRPRRPLNAYHDPTDDGRPCDGIRGGVAEGDIVARQ</sequence>
<keyword evidence="3 6" id="KW-0812">Transmembrane</keyword>
<dbReference type="SUPFAM" id="SSF103473">
    <property type="entry name" value="MFS general substrate transporter"/>
    <property type="match status" value="1"/>
</dbReference>
<dbReference type="Gene3D" id="1.20.1250.20">
    <property type="entry name" value="MFS general substrate transporter like domains"/>
    <property type="match status" value="1"/>
</dbReference>
<dbReference type="Pfam" id="PF07690">
    <property type="entry name" value="MFS_1"/>
    <property type="match status" value="1"/>
</dbReference>
<reference evidence="8" key="1">
    <citation type="journal article" date="2019" name="Int. J. Syst. Evol. Microbiol.">
        <title>The Global Catalogue of Microorganisms (GCM) 10K type strain sequencing project: providing services to taxonomists for standard genome sequencing and annotation.</title>
        <authorList>
            <consortium name="The Broad Institute Genomics Platform"/>
            <consortium name="The Broad Institute Genome Sequencing Center for Infectious Disease"/>
            <person name="Wu L."/>
            <person name="Ma J."/>
        </authorList>
    </citation>
    <scope>NUCLEOTIDE SEQUENCE [LARGE SCALE GENOMIC DNA]</scope>
    <source>
        <strain evidence="8">JCM 31202</strain>
    </source>
</reference>
<proteinExistence type="predicted"/>
<name>A0ABW3EQ71_9ACTN</name>
<comment type="caution">
    <text evidence="7">The sequence shown here is derived from an EMBL/GenBank/DDBJ whole genome shotgun (WGS) entry which is preliminary data.</text>
</comment>
<organism evidence="7 8">
    <name type="scientific">Actinomadura sediminis</name>
    <dbReference type="NCBI Taxonomy" id="1038904"/>
    <lineage>
        <taxon>Bacteria</taxon>
        <taxon>Bacillati</taxon>
        <taxon>Actinomycetota</taxon>
        <taxon>Actinomycetes</taxon>
        <taxon>Streptosporangiales</taxon>
        <taxon>Thermomonosporaceae</taxon>
        <taxon>Actinomadura</taxon>
    </lineage>
</organism>
<accession>A0ABW3EQ71</accession>
<dbReference type="Proteomes" id="UP001596972">
    <property type="component" value="Unassembled WGS sequence"/>
</dbReference>
<evidence type="ECO:0000313" key="7">
    <source>
        <dbReference type="EMBL" id="MFD0901111.1"/>
    </source>
</evidence>
<gene>
    <name evidence="7" type="ORF">ACFQ11_11965</name>
</gene>
<evidence type="ECO:0000256" key="3">
    <source>
        <dbReference type="ARBA" id="ARBA00022692"/>
    </source>
</evidence>
<dbReference type="RefSeq" id="WP_378298264.1">
    <property type="nucleotide sequence ID" value="NZ_JBHTJA010000017.1"/>
</dbReference>
<keyword evidence="4 6" id="KW-1133">Transmembrane helix</keyword>
<evidence type="ECO:0000256" key="2">
    <source>
        <dbReference type="ARBA" id="ARBA00022475"/>
    </source>
</evidence>
<feature type="transmembrane region" description="Helical" evidence="6">
    <location>
        <begin position="392"/>
        <end position="412"/>
    </location>
</feature>
<feature type="transmembrane region" description="Helical" evidence="6">
    <location>
        <begin position="60"/>
        <end position="81"/>
    </location>
</feature>
<feature type="transmembrane region" description="Helical" evidence="6">
    <location>
        <begin position="326"/>
        <end position="350"/>
    </location>
</feature>
<feature type="transmembrane region" description="Helical" evidence="6">
    <location>
        <begin position="362"/>
        <end position="386"/>
    </location>
</feature>
<dbReference type="InterPro" id="IPR011701">
    <property type="entry name" value="MFS"/>
</dbReference>
<dbReference type="CDD" id="cd06173">
    <property type="entry name" value="MFS_MefA_like"/>
    <property type="match status" value="1"/>
</dbReference>
<feature type="transmembrane region" description="Helical" evidence="6">
    <location>
        <begin position="239"/>
        <end position="262"/>
    </location>
</feature>